<dbReference type="InterPro" id="IPR027417">
    <property type="entry name" value="P-loop_NTPase"/>
</dbReference>
<comment type="subunit">
    <text evidence="5">Binds to RNA polymerase II (RNAPII).</text>
</comment>
<dbReference type="InterPro" id="IPR004130">
    <property type="entry name" value="Gpn"/>
</dbReference>
<sequence length="291" mass="31324">MPFRALPFDARAESGLSLAIATMPFGQLVVGPPGSGKTTYCRGMQQFLQASGRRTAIVNLDPANDALPYEAAVDIADLVCLEEVMAELKLGPNGDFSLEFYSEVQDLGYLVEAMGTRPFSSRFKKLSQGLCEVIEEYGLVSFTPLAIQDRDSLAKLVMAVDKANGYCFATLRSHTPYPPELLYGSQAYGGVADRDVWLGLQERYADGEVTERPQAGGPAVGEAEAAVREAEERDEGLGAVPVKERPQESQEEVVEAEGGATDLSRASRKNGSAIHFVHQGEFATPHMCGGP</sequence>
<dbReference type="GO" id="GO:0005737">
    <property type="term" value="C:cytoplasm"/>
    <property type="evidence" value="ECO:0007669"/>
    <property type="project" value="TreeGrafter"/>
</dbReference>
<protein>
    <recommendedName>
        <fullName evidence="5">GPN-loop GTPase 2</fullName>
    </recommendedName>
</protein>
<dbReference type="Pfam" id="PF03029">
    <property type="entry name" value="ATP_bind_1"/>
    <property type="match status" value="1"/>
</dbReference>
<keyword evidence="2 5" id="KW-0547">Nucleotide-binding</keyword>
<dbReference type="AlphaFoldDB" id="A0A2J8A431"/>
<comment type="caution">
    <text evidence="7">The sequence shown here is derived from an EMBL/GenBank/DDBJ whole genome shotgun (WGS) entry which is preliminary data.</text>
</comment>
<reference evidence="7 8" key="1">
    <citation type="journal article" date="2017" name="Mol. Biol. Evol.">
        <title>The 4-celled Tetrabaena socialis nuclear genome reveals the essential components for genetic control of cell number at the origin of multicellularity in the volvocine lineage.</title>
        <authorList>
            <person name="Featherston J."/>
            <person name="Arakaki Y."/>
            <person name="Hanschen E.R."/>
            <person name="Ferris P.J."/>
            <person name="Michod R.E."/>
            <person name="Olson B.J.S.C."/>
            <person name="Nozaki H."/>
            <person name="Durand P.M."/>
        </authorList>
    </citation>
    <scope>NUCLEOTIDE SEQUENCE [LARGE SCALE GENOMIC DNA]</scope>
    <source>
        <strain evidence="7 8">NIES-571</strain>
    </source>
</reference>
<dbReference type="GO" id="GO:0003924">
    <property type="term" value="F:GTPase activity"/>
    <property type="evidence" value="ECO:0007669"/>
    <property type="project" value="TreeGrafter"/>
</dbReference>
<proteinExistence type="inferred from homology"/>
<dbReference type="Proteomes" id="UP000236333">
    <property type="component" value="Unassembled WGS sequence"/>
</dbReference>
<dbReference type="SUPFAM" id="SSF52540">
    <property type="entry name" value="P-loop containing nucleoside triphosphate hydrolases"/>
    <property type="match status" value="2"/>
</dbReference>
<dbReference type="Gene3D" id="3.40.50.300">
    <property type="entry name" value="P-loop containing nucleotide triphosphate hydrolases"/>
    <property type="match status" value="2"/>
</dbReference>
<organism evidence="7 8">
    <name type="scientific">Tetrabaena socialis</name>
    <dbReference type="NCBI Taxonomy" id="47790"/>
    <lineage>
        <taxon>Eukaryota</taxon>
        <taxon>Viridiplantae</taxon>
        <taxon>Chlorophyta</taxon>
        <taxon>core chlorophytes</taxon>
        <taxon>Chlorophyceae</taxon>
        <taxon>CS clade</taxon>
        <taxon>Chlamydomonadales</taxon>
        <taxon>Tetrabaenaceae</taxon>
        <taxon>Tetrabaena</taxon>
    </lineage>
</organism>
<evidence type="ECO:0000313" key="7">
    <source>
        <dbReference type="EMBL" id="PNH07274.1"/>
    </source>
</evidence>
<evidence type="ECO:0000256" key="6">
    <source>
        <dbReference type="SAM" id="MobiDB-lite"/>
    </source>
</evidence>
<evidence type="ECO:0000313" key="8">
    <source>
        <dbReference type="Proteomes" id="UP000236333"/>
    </source>
</evidence>
<name>A0A2J8A431_9CHLO</name>
<comment type="function">
    <text evidence="5">Small GTPase required for proper localization of RNA polymerase II and III (RNAPII and RNAPIII). May act at an RNAP assembly step prior to nuclear import.</text>
</comment>
<evidence type="ECO:0000256" key="2">
    <source>
        <dbReference type="ARBA" id="ARBA00022741"/>
    </source>
</evidence>
<dbReference type="PANTHER" id="PTHR21231:SF3">
    <property type="entry name" value="GPN-LOOP GTPASE 2"/>
    <property type="match status" value="1"/>
</dbReference>
<dbReference type="GO" id="GO:0005525">
    <property type="term" value="F:GTP binding"/>
    <property type="evidence" value="ECO:0007669"/>
    <property type="project" value="UniProtKB-KW"/>
</dbReference>
<dbReference type="OrthoDB" id="5839at2759"/>
<evidence type="ECO:0000256" key="3">
    <source>
        <dbReference type="ARBA" id="ARBA00022801"/>
    </source>
</evidence>
<keyword evidence="8" id="KW-1185">Reference proteome</keyword>
<dbReference type="EMBL" id="PGGS01000188">
    <property type="protein sequence ID" value="PNH07274.1"/>
    <property type="molecule type" value="Genomic_DNA"/>
</dbReference>
<dbReference type="PANTHER" id="PTHR21231">
    <property type="entry name" value="XPA-BINDING PROTEIN 1-RELATED"/>
    <property type="match status" value="1"/>
</dbReference>
<gene>
    <name evidence="7" type="ORF">TSOC_006290</name>
</gene>
<evidence type="ECO:0000256" key="5">
    <source>
        <dbReference type="RuleBase" id="RU365059"/>
    </source>
</evidence>
<evidence type="ECO:0000256" key="4">
    <source>
        <dbReference type="ARBA" id="ARBA00023134"/>
    </source>
</evidence>
<accession>A0A2J8A431</accession>
<evidence type="ECO:0000256" key="1">
    <source>
        <dbReference type="ARBA" id="ARBA00005290"/>
    </source>
</evidence>
<keyword evidence="3 5" id="KW-0378">Hydrolase</keyword>
<keyword evidence="4 5" id="KW-0342">GTP-binding</keyword>
<feature type="region of interest" description="Disordered" evidence="6">
    <location>
        <begin position="229"/>
        <end position="272"/>
    </location>
</feature>
<comment type="similarity">
    <text evidence="1 5">Belongs to the GPN-loop GTPase family.</text>
</comment>